<accession>A0A382IPL5</accession>
<dbReference type="AlphaFoldDB" id="A0A382IPL5"/>
<dbReference type="EMBL" id="UINC01068513">
    <property type="protein sequence ID" value="SVC01199.1"/>
    <property type="molecule type" value="Genomic_DNA"/>
</dbReference>
<evidence type="ECO:0000313" key="1">
    <source>
        <dbReference type="EMBL" id="SVC01199.1"/>
    </source>
</evidence>
<sequence>MAEHRVIIKQFPELELQFKDVEFEIRSDDELEGYLGISKGTLSYQPAHGARRHIDWEQLSKLSETWETW</sequence>
<gene>
    <name evidence="1" type="ORF">METZ01_LOCUS254053</name>
</gene>
<name>A0A382IPL5_9ZZZZ</name>
<reference evidence="1" key="1">
    <citation type="submission" date="2018-05" db="EMBL/GenBank/DDBJ databases">
        <authorList>
            <person name="Lanie J.A."/>
            <person name="Ng W.-L."/>
            <person name="Kazmierczak K.M."/>
            <person name="Andrzejewski T.M."/>
            <person name="Davidsen T.M."/>
            <person name="Wayne K.J."/>
            <person name="Tettelin H."/>
            <person name="Glass J.I."/>
            <person name="Rusch D."/>
            <person name="Podicherti R."/>
            <person name="Tsui H.-C.T."/>
            <person name="Winkler M.E."/>
        </authorList>
    </citation>
    <scope>NUCLEOTIDE SEQUENCE</scope>
</reference>
<proteinExistence type="predicted"/>
<protein>
    <submittedName>
        <fullName evidence="1">Uncharacterized protein</fullName>
    </submittedName>
</protein>
<organism evidence="1">
    <name type="scientific">marine metagenome</name>
    <dbReference type="NCBI Taxonomy" id="408172"/>
    <lineage>
        <taxon>unclassified sequences</taxon>
        <taxon>metagenomes</taxon>
        <taxon>ecological metagenomes</taxon>
    </lineage>
</organism>